<keyword evidence="4" id="KW-1185">Reference proteome</keyword>
<dbReference type="Proteomes" id="UP001224644">
    <property type="component" value="Unassembled WGS sequence"/>
</dbReference>
<dbReference type="PROSITE" id="PS51257">
    <property type="entry name" value="PROKAR_LIPOPROTEIN"/>
    <property type="match status" value="1"/>
</dbReference>
<proteinExistence type="predicted"/>
<evidence type="ECO:0000313" key="3">
    <source>
        <dbReference type="EMBL" id="MDN3590408.1"/>
    </source>
</evidence>
<accession>A0ABT8BGT1</accession>
<dbReference type="Pfam" id="PF17038">
    <property type="entry name" value="CBP_BcsN"/>
    <property type="match status" value="1"/>
</dbReference>
<name>A0ABT8BGT1_9HYPH</name>
<feature type="region of interest" description="Disordered" evidence="1">
    <location>
        <begin position="318"/>
        <end position="339"/>
    </location>
</feature>
<protein>
    <submittedName>
        <fullName evidence="3">Cellulose biosynthesis protein BcsN</fullName>
    </submittedName>
</protein>
<reference evidence="4" key="1">
    <citation type="journal article" date="2019" name="Int. J. Syst. Evol. Microbiol.">
        <title>The Global Catalogue of Microorganisms (GCM) 10K type strain sequencing project: providing services to taxonomists for standard genome sequencing and annotation.</title>
        <authorList>
            <consortium name="The Broad Institute Genomics Platform"/>
            <consortium name="The Broad Institute Genome Sequencing Center for Infectious Disease"/>
            <person name="Wu L."/>
            <person name="Ma J."/>
        </authorList>
    </citation>
    <scope>NUCLEOTIDE SEQUENCE [LARGE SCALE GENOMIC DNA]</scope>
    <source>
        <strain evidence="4">CECT 7069</strain>
    </source>
</reference>
<dbReference type="EMBL" id="JAUFPX010000004">
    <property type="protein sequence ID" value="MDN3590408.1"/>
    <property type="molecule type" value="Genomic_DNA"/>
</dbReference>
<keyword evidence="2" id="KW-0732">Signal</keyword>
<organism evidence="3 4">
    <name type="scientific">Methylobacterium adhaesivum</name>
    <dbReference type="NCBI Taxonomy" id="333297"/>
    <lineage>
        <taxon>Bacteria</taxon>
        <taxon>Pseudomonadati</taxon>
        <taxon>Pseudomonadota</taxon>
        <taxon>Alphaproteobacteria</taxon>
        <taxon>Hyphomicrobiales</taxon>
        <taxon>Methylobacteriaceae</taxon>
        <taxon>Methylobacterium</taxon>
    </lineage>
</organism>
<evidence type="ECO:0000256" key="2">
    <source>
        <dbReference type="SAM" id="SignalP"/>
    </source>
</evidence>
<evidence type="ECO:0000313" key="4">
    <source>
        <dbReference type="Proteomes" id="UP001224644"/>
    </source>
</evidence>
<gene>
    <name evidence="3" type="primary">bcsN</name>
    <name evidence="3" type="ORF">QWZ12_07235</name>
</gene>
<dbReference type="InterPro" id="IPR031482">
    <property type="entry name" value="CBP_BcsN"/>
</dbReference>
<feature type="chain" id="PRO_5045723172" evidence="2">
    <location>
        <begin position="21"/>
        <end position="339"/>
    </location>
</feature>
<dbReference type="RefSeq" id="WP_238227579.1">
    <property type="nucleotide sequence ID" value="NZ_BPQD01000030.1"/>
</dbReference>
<feature type="signal peptide" evidence="2">
    <location>
        <begin position="1"/>
        <end position="20"/>
    </location>
</feature>
<sequence>MTSRLLPLLAAALALGGCNAHGPTASTSPARYASLDAALDPLSGTAPRLAGSRTPERRASAVVALPAWIGRPTRLRERDEAAAFAQTIVLGSTPRGDPGENAIRVGVWRSGSAPEPLGDGSLDVPDKPTEAGIRAEMAGAFPGIAMQVVTRPAANAYGPYGLAIGRNGAGARCLYAWQWIAAAPALDAGQDGAAPMSLRVRLCRADITLEAMAAAVNQLRIVPRFAVQPVAESPPIQNRHATSPRRQTRPTRVAIARAEPVARREFAAAGAVAASPSAVDPAGRRYLGVDTPTVAAPPVDVMRGTLAGLGGGAPSTGSGILAADLPPEAYRGPAGPSTR</sequence>
<evidence type="ECO:0000256" key="1">
    <source>
        <dbReference type="SAM" id="MobiDB-lite"/>
    </source>
</evidence>
<comment type="caution">
    <text evidence="3">The sequence shown here is derived from an EMBL/GenBank/DDBJ whole genome shotgun (WGS) entry which is preliminary data.</text>
</comment>